<dbReference type="OrthoDB" id="9802752at2"/>
<keyword evidence="3" id="KW-1185">Reference proteome</keyword>
<evidence type="ECO:0000313" key="2">
    <source>
        <dbReference type="EMBL" id="OCB75341.1"/>
    </source>
</evidence>
<dbReference type="EMBL" id="LVEP01000029">
    <property type="protein sequence ID" value="OCB75341.1"/>
    <property type="molecule type" value="Genomic_DNA"/>
</dbReference>
<name>A0A1B9E081_9FLAO</name>
<accession>A0A1B9E081</accession>
<gene>
    <name evidence="2" type="ORF">LPBF_08065</name>
</gene>
<evidence type="ECO:0008006" key="4">
    <source>
        <dbReference type="Google" id="ProtNLM"/>
    </source>
</evidence>
<protein>
    <recommendedName>
        <fullName evidence="4">Cell filamentation protein Fic</fullName>
    </recommendedName>
</protein>
<dbReference type="PANTHER" id="PTHR35810">
    <property type="entry name" value="CYTOPLASMIC PROTEIN-RELATED"/>
    <property type="match status" value="1"/>
</dbReference>
<evidence type="ECO:0000256" key="1">
    <source>
        <dbReference type="SAM" id="Phobius"/>
    </source>
</evidence>
<sequence length="108" mass="12621">MSESTPNNNNFVLYTAPNGSIKIEAYIQEETIWLTQQKIADLFEVDRTVVTKHLKNIYQENELQKESTSAKFAQVQTEGSREVKRNIEYYNLVTTIILILYFTLKKEI</sequence>
<dbReference type="AlphaFoldDB" id="A0A1B9E081"/>
<dbReference type="Proteomes" id="UP000093510">
    <property type="component" value="Unassembled WGS sequence"/>
</dbReference>
<proteinExistence type="predicted"/>
<comment type="caution">
    <text evidence="2">The sequence shown here is derived from an EMBL/GenBank/DDBJ whole genome shotgun (WGS) entry which is preliminary data.</text>
</comment>
<keyword evidence="1" id="KW-0472">Membrane</keyword>
<feature type="transmembrane region" description="Helical" evidence="1">
    <location>
        <begin position="87"/>
        <end position="104"/>
    </location>
</feature>
<dbReference type="PANTHER" id="PTHR35810:SF1">
    <property type="entry name" value="CYTOPLASMIC PROTEIN"/>
    <property type="match status" value="1"/>
</dbReference>
<keyword evidence="1" id="KW-0812">Transmembrane</keyword>
<dbReference type="RefSeq" id="WP_066334862.1">
    <property type="nucleotide sequence ID" value="NZ_CP017688.1"/>
</dbReference>
<dbReference type="STRING" id="1763534.GCA_001831475_00528"/>
<keyword evidence="1" id="KW-1133">Transmembrane helix</keyword>
<reference evidence="2 3" key="1">
    <citation type="submission" date="2016-03" db="EMBL/GenBank/DDBJ databases">
        <authorList>
            <person name="Ploux O."/>
        </authorList>
    </citation>
    <scope>NUCLEOTIDE SEQUENCE [LARGE SCALE GENOMIC DNA]</scope>
    <source>
        <strain evidence="2 3">LPB0076</strain>
    </source>
</reference>
<organism evidence="2 3">
    <name type="scientific">Flavobacterium crassostreae</name>
    <dbReference type="NCBI Taxonomy" id="1763534"/>
    <lineage>
        <taxon>Bacteria</taxon>
        <taxon>Pseudomonadati</taxon>
        <taxon>Bacteroidota</taxon>
        <taxon>Flavobacteriia</taxon>
        <taxon>Flavobacteriales</taxon>
        <taxon>Flavobacteriaceae</taxon>
        <taxon>Flavobacterium</taxon>
    </lineage>
</organism>
<evidence type="ECO:0000313" key="3">
    <source>
        <dbReference type="Proteomes" id="UP000093510"/>
    </source>
</evidence>